<evidence type="ECO:0000313" key="3">
    <source>
        <dbReference type="Proteomes" id="UP000306274"/>
    </source>
</evidence>
<feature type="non-terminal residue" evidence="2">
    <location>
        <position position="1"/>
    </location>
</feature>
<name>A0ABY2P5P1_9ACTN</name>
<keyword evidence="1" id="KW-1133">Transmembrane helix</keyword>
<organism evidence="2 3">
    <name type="scientific">Streptomyces rhizosphaericola</name>
    <dbReference type="NCBI Taxonomy" id="2564098"/>
    <lineage>
        <taxon>Bacteria</taxon>
        <taxon>Bacillati</taxon>
        <taxon>Actinomycetota</taxon>
        <taxon>Actinomycetes</taxon>
        <taxon>Kitasatosporales</taxon>
        <taxon>Streptomycetaceae</taxon>
        <taxon>Streptomyces</taxon>
    </lineage>
</organism>
<dbReference type="Proteomes" id="UP000306274">
    <property type="component" value="Unassembled WGS sequence"/>
</dbReference>
<accession>A0ABY2P5P1</accession>
<protein>
    <submittedName>
        <fullName evidence="2">PepSY domain-containing protein</fullName>
    </submittedName>
</protein>
<reference evidence="2 3" key="1">
    <citation type="submission" date="2019-04" db="EMBL/GenBank/DDBJ databases">
        <title>Streptomyces rhizosphaericola sp. nov., an actinobacterium isolated from the wheat rhizosphere.</title>
        <authorList>
            <person name="Vargas Hoyos H.A."/>
            <person name="Santos S.N."/>
            <person name="Genuario D.B."/>
            <person name="Melo I.S."/>
            <person name="Da Silva L.J."/>
            <person name="Da Silva F.S.P."/>
            <person name="Zucchi T.D."/>
        </authorList>
    </citation>
    <scope>NUCLEOTIDE SEQUENCE [LARGE SCALE GENOMIC DNA]</scope>
    <source>
        <strain evidence="2 3">1AS2c</strain>
    </source>
</reference>
<evidence type="ECO:0000313" key="2">
    <source>
        <dbReference type="EMBL" id="TGY97398.1"/>
    </source>
</evidence>
<comment type="caution">
    <text evidence="2">The sequence shown here is derived from an EMBL/GenBank/DDBJ whole genome shotgun (WGS) entry which is preliminary data.</text>
</comment>
<evidence type="ECO:0000256" key="1">
    <source>
        <dbReference type="SAM" id="Phobius"/>
    </source>
</evidence>
<proteinExistence type="predicted"/>
<feature type="transmembrane region" description="Helical" evidence="1">
    <location>
        <begin position="43"/>
        <end position="59"/>
    </location>
</feature>
<sequence>RADRRALVGRAPEPGAWRRLPLPVLVLGVPAVVALGWALPVLGVTLAGFLVVDAVVGAVRRRRTA</sequence>
<keyword evidence="3" id="KW-1185">Reference proteome</keyword>
<gene>
    <name evidence="2" type="ORF">E5Z02_32145</name>
</gene>
<feature type="transmembrane region" description="Helical" evidence="1">
    <location>
        <begin position="20"/>
        <end position="37"/>
    </location>
</feature>
<keyword evidence="1" id="KW-0812">Transmembrane</keyword>
<keyword evidence="1" id="KW-0472">Membrane</keyword>
<dbReference type="EMBL" id="SRZK01000628">
    <property type="protein sequence ID" value="TGY97398.1"/>
    <property type="molecule type" value="Genomic_DNA"/>
</dbReference>